<feature type="compositionally biased region" description="Basic and acidic residues" evidence="1">
    <location>
        <begin position="130"/>
        <end position="142"/>
    </location>
</feature>
<proteinExistence type="predicted"/>
<dbReference type="AlphaFoldDB" id="A0A4S3MEV4"/>
<feature type="transmembrane region" description="Helical" evidence="2">
    <location>
        <begin position="31"/>
        <end position="48"/>
    </location>
</feature>
<reference evidence="4 5" key="1">
    <citation type="submission" date="2019-04" db="EMBL/GenBank/DDBJ databases">
        <title>Draft genome sequence of Youngimonas vesicularis.</title>
        <authorList>
            <person name="Hameed A."/>
        </authorList>
    </citation>
    <scope>NUCLEOTIDE SEQUENCE [LARGE SCALE GENOMIC DNA]</scope>
    <source>
        <strain evidence="4 5">CC-AMW-E</strain>
    </source>
</reference>
<dbReference type="Proteomes" id="UP000306113">
    <property type="component" value="Unassembled WGS sequence"/>
</dbReference>
<feature type="region of interest" description="Disordered" evidence="1">
    <location>
        <begin position="52"/>
        <end position="142"/>
    </location>
</feature>
<accession>A0A4S3MEV4</accession>
<dbReference type="EMBL" id="SSMD01000001">
    <property type="protein sequence ID" value="THD76678.1"/>
    <property type="molecule type" value="Genomic_DNA"/>
</dbReference>
<keyword evidence="2" id="KW-0812">Transmembrane</keyword>
<organism evidence="4 5">
    <name type="scientific">Thalassobius vesicularis</name>
    <dbReference type="NCBI Taxonomy" id="1294297"/>
    <lineage>
        <taxon>Bacteria</taxon>
        <taxon>Pseudomonadati</taxon>
        <taxon>Pseudomonadota</taxon>
        <taxon>Alphaproteobacteria</taxon>
        <taxon>Rhodobacterales</taxon>
        <taxon>Roseobacteraceae</taxon>
        <taxon>Thalassovita</taxon>
    </lineage>
</organism>
<sequence>MSRKFIASVLAASLAVTTVSAVPAKADNDALIGLLAGATALVIIGNALEDDNRDSRRHERRHDRRDDRWTDGRGGHGGHGDHRREDGWNDGRGGHGDHRWDDRRDGRRDDRRDDRRGGRYGHDTPPTVYFDRRHDPRATRDVDQRTGRNVLPGHCRSSFWTPDGNRSYMDTECLQNTFRFQRDLPRQCRITVLDHNRRKSGYSISCLTDNGYRIAGR</sequence>
<keyword evidence="3" id="KW-0732">Signal</keyword>
<evidence type="ECO:0000256" key="2">
    <source>
        <dbReference type="SAM" id="Phobius"/>
    </source>
</evidence>
<keyword evidence="2" id="KW-1133">Transmembrane helix</keyword>
<comment type="caution">
    <text evidence="4">The sequence shown here is derived from an EMBL/GenBank/DDBJ whole genome shotgun (WGS) entry which is preliminary data.</text>
</comment>
<feature type="compositionally biased region" description="Basic and acidic residues" evidence="1">
    <location>
        <begin position="64"/>
        <end position="122"/>
    </location>
</feature>
<gene>
    <name evidence="4" type="ORF">E7681_02220</name>
</gene>
<dbReference type="OrthoDB" id="7877460at2"/>
<dbReference type="RefSeq" id="WP_136337622.1">
    <property type="nucleotide sequence ID" value="NZ_SSMD01000001.1"/>
</dbReference>
<name>A0A4S3MEV4_9RHOB</name>
<evidence type="ECO:0000256" key="1">
    <source>
        <dbReference type="SAM" id="MobiDB-lite"/>
    </source>
</evidence>
<evidence type="ECO:0000256" key="3">
    <source>
        <dbReference type="SAM" id="SignalP"/>
    </source>
</evidence>
<feature type="signal peptide" evidence="3">
    <location>
        <begin position="1"/>
        <end position="21"/>
    </location>
</feature>
<keyword evidence="2" id="KW-0472">Membrane</keyword>
<protein>
    <submittedName>
        <fullName evidence="4">Uncharacterized protein</fullName>
    </submittedName>
</protein>
<evidence type="ECO:0000313" key="5">
    <source>
        <dbReference type="Proteomes" id="UP000306113"/>
    </source>
</evidence>
<evidence type="ECO:0000313" key="4">
    <source>
        <dbReference type="EMBL" id="THD76678.1"/>
    </source>
</evidence>
<feature type="chain" id="PRO_5020922694" evidence="3">
    <location>
        <begin position="22"/>
        <end position="217"/>
    </location>
</feature>
<keyword evidence="5" id="KW-1185">Reference proteome</keyword>